<evidence type="ECO:0000313" key="1">
    <source>
        <dbReference type="EMBL" id="MDE8649023.1"/>
    </source>
</evidence>
<name>A0AAW6LPA4_RHOSG</name>
<sequence>MRHNKAAKIAARERARTTGKYTSARREVVQQHATFDADICVPDSEIAGIVTDLSGRNEGADAINIGRYGGHGLVISAGETNAGGLSIALTRTLANKYGPQRLNLMTWGFDDVQLRTARLGDHLVNAESDSLSTWLGAALLEMDIRLTRLERAQVPSVTDYRSAVSASEAAKIPDIVIVVRLELGTGATPSREELRPLSKLLHCGRSLGMFVVIDPVTGDLSADPTAAALDVLDAYAVPMRHLCGWTLQSPNGPR</sequence>
<dbReference type="Proteomes" id="UP001217325">
    <property type="component" value="Unassembled WGS sequence"/>
</dbReference>
<dbReference type="RefSeq" id="WP_275232732.1">
    <property type="nucleotide sequence ID" value="NZ_JARDXE010000023.1"/>
</dbReference>
<dbReference type="InterPro" id="IPR027417">
    <property type="entry name" value="P-loop_NTPase"/>
</dbReference>
<dbReference type="EMBL" id="JARDXE010000023">
    <property type="protein sequence ID" value="MDE8649023.1"/>
    <property type="molecule type" value="Genomic_DNA"/>
</dbReference>
<comment type="caution">
    <text evidence="1">The sequence shown here is derived from an EMBL/GenBank/DDBJ whole genome shotgun (WGS) entry which is preliminary data.</text>
</comment>
<accession>A0AAW6LPA4</accession>
<organism evidence="1 2">
    <name type="scientific">Rhodococcus qingshengii</name>
    <dbReference type="NCBI Taxonomy" id="334542"/>
    <lineage>
        <taxon>Bacteria</taxon>
        <taxon>Bacillati</taxon>
        <taxon>Actinomycetota</taxon>
        <taxon>Actinomycetes</taxon>
        <taxon>Mycobacteriales</taxon>
        <taxon>Nocardiaceae</taxon>
        <taxon>Rhodococcus</taxon>
        <taxon>Rhodococcus erythropolis group</taxon>
    </lineage>
</organism>
<protein>
    <submittedName>
        <fullName evidence="1">Uncharacterized protein</fullName>
    </submittedName>
</protein>
<evidence type="ECO:0000313" key="2">
    <source>
        <dbReference type="Proteomes" id="UP001217325"/>
    </source>
</evidence>
<dbReference type="AlphaFoldDB" id="A0AAW6LPA4"/>
<dbReference type="Gene3D" id="3.40.50.300">
    <property type="entry name" value="P-loop containing nucleotide triphosphate hydrolases"/>
    <property type="match status" value="1"/>
</dbReference>
<reference evidence="1" key="1">
    <citation type="submission" date="2023-02" db="EMBL/GenBank/DDBJ databases">
        <title>A novel hydrolase synthesized by Rhodococcus erythropolis HQ is responsible for the detoxification of Zearalenone.</title>
        <authorList>
            <person name="Hu J."/>
            <person name="Xu J."/>
        </authorList>
    </citation>
    <scope>NUCLEOTIDE SEQUENCE</scope>
    <source>
        <strain evidence="1">HQ</strain>
    </source>
</reference>
<proteinExistence type="predicted"/>
<gene>
    <name evidence="1" type="ORF">PXH69_29030</name>
</gene>